<evidence type="ECO:0000313" key="5">
    <source>
        <dbReference type="EMBL" id="CAI9779090.1"/>
    </source>
</evidence>
<dbReference type="GO" id="GO:0016020">
    <property type="term" value="C:membrane"/>
    <property type="evidence" value="ECO:0007669"/>
    <property type="project" value="TreeGrafter"/>
</dbReference>
<dbReference type="SUPFAM" id="SSF110004">
    <property type="entry name" value="Glycolipid transfer protein, GLTP"/>
    <property type="match status" value="1"/>
</dbReference>
<dbReference type="InterPro" id="IPR036497">
    <property type="entry name" value="GLTP_sf"/>
</dbReference>
<dbReference type="GO" id="GO:1902387">
    <property type="term" value="F:ceramide 1-phosphate binding"/>
    <property type="evidence" value="ECO:0007669"/>
    <property type="project" value="TreeGrafter"/>
</dbReference>
<dbReference type="PANTHER" id="PTHR10219">
    <property type="entry name" value="GLYCOLIPID TRANSFER PROTEIN-RELATED"/>
    <property type="match status" value="1"/>
</dbReference>
<evidence type="ECO:0000256" key="1">
    <source>
        <dbReference type="ARBA" id="ARBA00007148"/>
    </source>
</evidence>
<dbReference type="SUPFAM" id="SSF57850">
    <property type="entry name" value="RING/U-box"/>
    <property type="match status" value="1"/>
</dbReference>
<dbReference type="EMBL" id="OU503051">
    <property type="protein sequence ID" value="CAI9779090.1"/>
    <property type="molecule type" value="Genomic_DNA"/>
</dbReference>
<proteinExistence type="inferred from homology"/>
<name>A0AAD2A046_9LAMI</name>
<comment type="similarity">
    <text evidence="1">Belongs to the GLTP family.</text>
</comment>
<evidence type="ECO:0000256" key="3">
    <source>
        <dbReference type="ARBA" id="ARBA00023055"/>
    </source>
</evidence>
<evidence type="ECO:0000259" key="4">
    <source>
        <dbReference type="Pfam" id="PF08718"/>
    </source>
</evidence>
<dbReference type="PANTHER" id="PTHR10219:SF28">
    <property type="entry name" value="ACD11 HOMOLOG PROTEIN"/>
    <property type="match status" value="1"/>
</dbReference>
<dbReference type="Proteomes" id="UP000834106">
    <property type="component" value="Chromosome 16"/>
</dbReference>
<feature type="domain" description="Glycolipid transfer protein" evidence="4">
    <location>
        <begin position="202"/>
        <end position="339"/>
    </location>
</feature>
<dbReference type="GO" id="GO:0005829">
    <property type="term" value="C:cytosol"/>
    <property type="evidence" value="ECO:0007669"/>
    <property type="project" value="TreeGrafter"/>
</dbReference>
<organism evidence="5 6">
    <name type="scientific">Fraxinus pennsylvanica</name>
    <dbReference type="NCBI Taxonomy" id="56036"/>
    <lineage>
        <taxon>Eukaryota</taxon>
        <taxon>Viridiplantae</taxon>
        <taxon>Streptophyta</taxon>
        <taxon>Embryophyta</taxon>
        <taxon>Tracheophyta</taxon>
        <taxon>Spermatophyta</taxon>
        <taxon>Magnoliopsida</taxon>
        <taxon>eudicotyledons</taxon>
        <taxon>Gunneridae</taxon>
        <taxon>Pentapetalae</taxon>
        <taxon>asterids</taxon>
        <taxon>lamiids</taxon>
        <taxon>Lamiales</taxon>
        <taxon>Oleaceae</taxon>
        <taxon>Oleeae</taxon>
        <taxon>Fraxinus</taxon>
    </lineage>
</organism>
<keyword evidence="3" id="KW-0445">Lipid transport</keyword>
<dbReference type="InterPro" id="IPR013083">
    <property type="entry name" value="Znf_RING/FYVE/PHD"/>
</dbReference>
<protein>
    <recommendedName>
        <fullName evidence="4">Glycolipid transfer protein domain-containing protein</fullName>
    </recommendedName>
</protein>
<sequence length="388" mass="43397">MASRLGESINMELPNPDVGHFKCNICFDLVQDPIVTRCGLLFCWPCLHTNDYRYCTHQNNTIDFHTQKSPTAVDRRGRTAHPGYTILTQSPSLCRRRPIFALGDALSTAGTGEQSCCVSLPHTVLVERTIMAPNFHSLFSRRERQCTAQKTGERVSRSRVAMVEEAAFEDANTELTNLSAVADSFEELSAVVKSKGFNFDLRLEPFCDACSLVSVLFGSLGIAFKFAESEYVSKVNDLAEASRIHGTLNNILDFDVRNDTVKTQGSLSRNLRRVRLGLDLIRALFQNFLSSDDSSLKEAASAAYAKTCAPYHAWAVRTAVSAGMYALPTREQLLLRLNESDKSAKKEMQRYINASLPIIEYIDKLYTSRNIRLVAKHPISRNSCILFM</sequence>
<keyword evidence="6" id="KW-1185">Reference proteome</keyword>
<dbReference type="InterPro" id="IPR014830">
    <property type="entry name" value="Glycolipid_transfer_prot_dom"/>
</dbReference>
<dbReference type="GO" id="GO:1902388">
    <property type="term" value="F:ceramide 1-phosphate transfer activity"/>
    <property type="evidence" value="ECO:0007669"/>
    <property type="project" value="TreeGrafter"/>
</dbReference>
<keyword evidence="2" id="KW-0813">Transport</keyword>
<reference evidence="5" key="1">
    <citation type="submission" date="2023-05" db="EMBL/GenBank/DDBJ databases">
        <authorList>
            <person name="Huff M."/>
        </authorList>
    </citation>
    <scope>NUCLEOTIDE SEQUENCE</scope>
</reference>
<dbReference type="AlphaFoldDB" id="A0AAD2A046"/>
<evidence type="ECO:0000313" key="6">
    <source>
        <dbReference type="Proteomes" id="UP000834106"/>
    </source>
</evidence>
<gene>
    <name evidence="5" type="ORF">FPE_LOCUS26520</name>
</gene>
<dbReference type="Pfam" id="PF08718">
    <property type="entry name" value="GLTP"/>
    <property type="match status" value="1"/>
</dbReference>
<dbReference type="Gene3D" id="1.10.3520.10">
    <property type="entry name" value="Glycolipid transfer protein"/>
    <property type="match status" value="1"/>
</dbReference>
<dbReference type="FunFam" id="1.10.3520.10:FF:000005">
    <property type="entry name" value="Accelerated cell death 11"/>
    <property type="match status" value="1"/>
</dbReference>
<accession>A0AAD2A046</accession>
<dbReference type="Gene3D" id="3.30.40.10">
    <property type="entry name" value="Zinc/RING finger domain, C3HC4 (zinc finger)"/>
    <property type="match status" value="1"/>
</dbReference>
<evidence type="ECO:0000256" key="2">
    <source>
        <dbReference type="ARBA" id="ARBA00022448"/>
    </source>
</evidence>